<feature type="transmembrane region" description="Helical" evidence="9">
    <location>
        <begin position="289"/>
        <end position="309"/>
    </location>
</feature>
<dbReference type="GO" id="GO:0015421">
    <property type="term" value="F:ABC-type oligopeptide transporter activity"/>
    <property type="evidence" value="ECO:0007669"/>
    <property type="project" value="TreeGrafter"/>
</dbReference>
<evidence type="ECO:0000313" key="11">
    <source>
        <dbReference type="EMBL" id="EHR35886.1"/>
    </source>
</evidence>
<dbReference type="STRING" id="883114.HMPREF9709_00192"/>
<dbReference type="AlphaFoldDB" id="H3NLI1"/>
<dbReference type="GO" id="GO:0005524">
    <property type="term" value="F:ATP binding"/>
    <property type="evidence" value="ECO:0007669"/>
    <property type="project" value="UniProtKB-KW"/>
</dbReference>
<dbReference type="EMBL" id="AGEI01000004">
    <property type="protein sequence ID" value="EHR35886.1"/>
    <property type="molecule type" value="Genomic_DNA"/>
</dbReference>
<dbReference type="PANTHER" id="PTHR43394:SF1">
    <property type="entry name" value="ATP-BINDING CASSETTE SUB-FAMILY B MEMBER 10, MITOCHONDRIAL"/>
    <property type="match status" value="1"/>
</dbReference>
<dbReference type="InterPro" id="IPR003439">
    <property type="entry name" value="ABC_transporter-like_ATP-bd"/>
</dbReference>
<keyword evidence="6" id="KW-0067">ATP-binding</keyword>
<feature type="transmembrane region" description="Helical" evidence="9">
    <location>
        <begin position="185"/>
        <end position="203"/>
    </location>
</feature>
<dbReference type="Proteomes" id="UP000004191">
    <property type="component" value="Unassembled WGS sequence"/>
</dbReference>
<evidence type="ECO:0000256" key="3">
    <source>
        <dbReference type="ARBA" id="ARBA00022475"/>
    </source>
</evidence>
<feature type="domain" description="ABC transporter" evidence="10">
    <location>
        <begin position="369"/>
        <end position="607"/>
    </location>
</feature>
<name>H3NLI1_9FIRM</name>
<feature type="transmembrane region" description="Helical" evidence="9">
    <location>
        <begin position="138"/>
        <end position="165"/>
    </location>
</feature>
<protein>
    <recommendedName>
        <fullName evidence="10">ABC transporter domain-containing protein</fullName>
    </recommendedName>
</protein>
<dbReference type="GO" id="GO:0005886">
    <property type="term" value="C:plasma membrane"/>
    <property type="evidence" value="ECO:0007669"/>
    <property type="project" value="UniProtKB-SubCell"/>
</dbReference>
<evidence type="ECO:0000256" key="9">
    <source>
        <dbReference type="SAM" id="Phobius"/>
    </source>
</evidence>
<evidence type="ECO:0000259" key="10">
    <source>
        <dbReference type="PROSITE" id="PS50893"/>
    </source>
</evidence>
<comment type="caution">
    <text evidence="11">The sequence shown here is derived from an EMBL/GenBank/DDBJ whole genome shotgun (WGS) entry which is preliminary data.</text>
</comment>
<dbReference type="PATRIC" id="fig|883114.3.peg.193"/>
<dbReference type="OrthoDB" id="9806127at2"/>
<dbReference type="SUPFAM" id="SSF52540">
    <property type="entry name" value="P-loop containing nucleoside triphosphate hydrolases"/>
    <property type="match status" value="1"/>
</dbReference>
<evidence type="ECO:0000256" key="4">
    <source>
        <dbReference type="ARBA" id="ARBA00022692"/>
    </source>
</evidence>
<evidence type="ECO:0000256" key="5">
    <source>
        <dbReference type="ARBA" id="ARBA00022741"/>
    </source>
</evidence>
<dbReference type="Gene3D" id="1.20.1560.10">
    <property type="entry name" value="ABC transporter type 1, transmembrane domain"/>
    <property type="match status" value="1"/>
</dbReference>
<dbReference type="InterPro" id="IPR039421">
    <property type="entry name" value="Type_1_exporter"/>
</dbReference>
<keyword evidence="7 9" id="KW-1133">Transmembrane helix</keyword>
<evidence type="ECO:0000256" key="2">
    <source>
        <dbReference type="ARBA" id="ARBA00022448"/>
    </source>
</evidence>
<dbReference type="HOGENOM" id="CLU_000604_84_3_9"/>
<keyword evidence="12" id="KW-1185">Reference proteome</keyword>
<reference evidence="11 12" key="1">
    <citation type="submission" date="2012-01" db="EMBL/GenBank/DDBJ databases">
        <title>The Genome Sequence of Helcococcus kunzii ATCC 51366.</title>
        <authorList>
            <consortium name="The Broad Institute Genome Sequencing Platform"/>
            <person name="Earl A."/>
            <person name="Ward D."/>
            <person name="Feldgarden M."/>
            <person name="Gevers D."/>
            <person name="Huys G."/>
            <person name="Young S.K."/>
            <person name="Zeng Q."/>
            <person name="Gargeya S."/>
            <person name="Fitzgerald M."/>
            <person name="Haas B."/>
            <person name="Abouelleil A."/>
            <person name="Alvarado L."/>
            <person name="Arachchi H.M."/>
            <person name="Berlin A."/>
            <person name="Chapman S.B."/>
            <person name="Gearin G."/>
            <person name="Goldberg J."/>
            <person name="Griggs A."/>
            <person name="Gujja S."/>
            <person name="Hansen M."/>
            <person name="Heiman D."/>
            <person name="Howarth C."/>
            <person name="Larimer J."/>
            <person name="Lui A."/>
            <person name="MacDonald P.J.P."/>
            <person name="McCowen C."/>
            <person name="Montmayeur A."/>
            <person name="Murphy C."/>
            <person name="Neiman D."/>
            <person name="Pearson M."/>
            <person name="Priest M."/>
            <person name="Roberts A."/>
            <person name="Saif S."/>
            <person name="Shea T."/>
            <person name="Sisk P."/>
            <person name="Stolte C."/>
            <person name="Sykes S."/>
            <person name="Wortman J."/>
            <person name="Nusbaum C."/>
            <person name="Birren B."/>
        </authorList>
    </citation>
    <scope>NUCLEOTIDE SEQUENCE [LARGE SCALE GENOMIC DNA]</scope>
    <source>
        <strain evidence="11 12">ATCC 51366</strain>
    </source>
</reference>
<accession>H3NLI1</accession>
<dbReference type="RefSeq" id="WP_005397070.1">
    <property type="nucleotide sequence ID" value="NZ_JH601088.1"/>
</dbReference>
<dbReference type="InterPro" id="IPR003593">
    <property type="entry name" value="AAA+_ATPase"/>
</dbReference>
<evidence type="ECO:0000313" key="12">
    <source>
        <dbReference type="Proteomes" id="UP000004191"/>
    </source>
</evidence>
<dbReference type="eggNOG" id="COG1132">
    <property type="taxonomic scope" value="Bacteria"/>
</dbReference>
<dbReference type="PANTHER" id="PTHR43394">
    <property type="entry name" value="ATP-DEPENDENT PERMEASE MDL1, MITOCHONDRIAL"/>
    <property type="match status" value="1"/>
</dbReference>
<proteinExistence type="predicted"/>
<dbReference type="InterPro" id="IPR036640">
    <property type="entry name" value="ABC1_TM_sf"/>
</dbReference>
<dbReference type="GeneID" id="96998222"/>
<dbReference type="FunFam" id="3.40.50.300:FF:000221">
    <property type="entry name" value="Multidrug ABC transporter ATP-binding protein"/>
    <property type="match status" value="1"/>
</dbReference>
<dbReference type="GO" id="GO:0016887">
    <property type="term" value="F:ATP hydrolysis activity"/>
    <property type="evidence" value="ECO:0007669"/>
    <property type="project" value="InterPro"/>
</dbReference>
<dbReference type="PROSITE" id="PS50893">
    <property type="entry name" value="ABC_TRANSPORTER_2"/>
    <property type="match status" value="1"/>
</dbReference>
<dbReference type="Pfam" id="PF00005">
    <property type="entry name" value="ABC_tran"/>
    <property type="match status" value="1"/>
</dbReference>
<dbReference type="InterPro" id="IPR027417">
    <property type="entry name" value="P-loop_NTPase"/>
</dbReference>
<sequence>MKLKERISILFKTIKLLFKYYKTHMIYITILSVMQAVFPLITIYVTARIIDAIVMKMATDTIIFWATVSVVSIFIINIIQKTFSALSEREYSKIFESYLKIWNDIYNDLDYQMIEDPAVISKKENIDKIFNFTGRGMLWIIYVLNDFIKSILLIIGSIFLTVQFFYEKLPTTSPYYYLNTTLSNISFIAILIILSIIIIYIQWKIRSAWSRMLSEGTKGNSIFGFYMFYINEKKRAIDVRLFNQDRIGKETVKESDTFLPGGILDRIHLNVISKYSAIENFVNKIQMSIIYIFVIIKAYEGVISIGMLSQYIGSILQLTSSFVLFASTIADMLINSEFTKSTFEFIENNESMYQGSLTTEKRDDNKYEIEFKNVSFKYPNTNNWALKDVNVKFELGKKLAIVGQNGSGKTTFIKLLIRLYDPNEGQILLNGIDIRKYKYEDYLKIFSVVFQDFNLFAFPIAQNIAGSIDYDRKKVEGVIEDVGMTERISEMKDGVDTYIYKDNDTEGVDLSGGEEQKIAIARALYKKAAFIILDEPTAALDPLTEQEIYEKMSNIVKDKTAIFISHRLSSCKLSDNILVFDKGSIIQEGAHDKLVNEAGKYKELWDAQAGYYI</sequence>
<evidence type="ECO:0000256" key="6">
    <source>
        <dbReference type="ARBA" id="ARBA00022840"/>
    </source>
</evidence>
<keyword evidence="3" id="KW-1003">Cell membrane</keyword>
<gene>
    <name evidence="11" type="ORF">HMPREF9709_00192</name>
</gene>
<keyword evidence="5" id="KW-0547">Nucleotide-binding</keyword>
<dbReference type="SMART" id="SM00382">
    <property type="entry name" value="AAA"/>
    <property type="match status" value="1"/>
</dbReference>
<organism evidence="11 12">
    <name type="scientific">Helcococcus kunzii ATCC 51366</name>
    <dbReference type="NCBI Taxonomy" id="883114"/>
    <lineage>
        <taxon>Bacteria</taxon>
        <taxon>Bacillati</taxon>
        <taxon>Bacillota</taxon>
        <taxon>Tissierellia</taxon>
        <taxon>Tissierellales</taxon>
        <taxon>Peptoniphilaceae</taxon>
        <taxon>Helcococcus</taxon>
    </lineage>
</organism>
<comment type="subcellular location">
    <subcellularLocation>
        <location evidence="1">Cell membrane</location>
        <topology evidence="1">Multi-pass membrane protein</topology>
    </subcellularLocation>
</comment>
<keyword evidence="8 9" id="KW-0472">Membrane</keyword>
<keyword evidence="4 9" id="KW-0812">Transmembrane</keyword>
<dbReference type="Gene3D" id="3.40.50.300">
    <property type="entry name" value="P-loop containing nucleotide triphosphate hydrolases"/>
    <property type="match status" value="1"/>
</dbReference>
<keyword evidence="2" id="KW-0813">Transport</keyword>
<evidence type="ECO:0000256" key="1">
    <source>
        <dbReference type="ARBA" id="ARBA00004651"/>
    </source>
</evidence>
<feature type="transmembrane region" description="Helical" evidence="9">
    <location>
        <begin position="62"/>
        <end position="79"/>
    </location>
</feature>
<evidence type="ECO:0000256" key="8">
    <source>
        <dbReference type="ARBA" id="ARBA00023136"/>
    </source>
</evidence>
<evidence type="ECO:0000256" key="7">
    <source>
        <dbReference type="ARBA" id="ARBA00022989"/>
    </source>
</evidence>
<feature type="transmembrane region" description="Helical" evidence="9">
    <location>
        <begin position="25"/>
        <end position="50"/>
    </location>
</feature>